<reference evidence="1 2" key="1">
    <citation type="submission" date="2024-11" db="EMBL/GenBank/DDBJ databases">
        <authorList>
            <person name="Heng Y.C."/>
            <person name="Lim A.C.H."/>
            <person name="Lee J.K.Y."/>
            <person name="Kittelmann S."/>
        </authorList>
    </citation>
    <scope>NUCLEOTIDE SEQUENCE [LARGE SCALE GENOMIC DNA]</scope>
    <source>
        <strain evidence="1 2">WILCCON 0185</strain>
    </source>
</reference>
<comment type="caution">
    <text evidence="1">The sequence shown here is derived from an EMBL/GenBank/DDBJ whole genome shotgun (WGS) entry which is preliminary data.</text>
</comment>
<evidence type="ECO:0000313" key="2">
    <source>
        <dbReference type="Proteomes" id="UP001623591"/>
    </source>
</evidence>
<sequence>MLHKTDNLILADCILRLLRLDKRLKPIDGLIKSFIKNDQQGFTVELLKFKFGDIITFAVDKDGQIIVYIYNDVLELLDNNFEAKKLFTYDKFMDAKEYITNALITLIKNAKTKKLPYELYNAL</sequence>
<keyword evidence="2" id="KW-1185">Reference proteome</keyword>
<protein>
    <submittedName>
        <fullName evidence="1">Uncharacterized protein</fullName>
    </submittedName>
</protein>
<dbReference type="Proteomes" id="UP001623591">
    <property type="component" value="Unassembled WGS sequence"/>
</dbReference>
<accession>A0ABW8T4X2</accession>
<gene>
    <name evidence="1" type="ORF">ACJDUG_11110</name>
</gene>
<dbReference type="RefSeq" id="WP_406769969.1">
    <property type="nucleotide sequence ID" value="NZ_JBJHZZ010000007.1"/>
</dbReference>
<organism evidence="1 2">
    <name type="scientific">Candidatus Clostridium stratigraminis</name>
    <dbReference type="NCBI Taxonomy" id="3381661"/>
    <lineage>
        <taxon>Bacteria</taxon>
        <taxon>Bacillati</taxon>
        <taxon>Bacillota</taxon>
        <taxon>Clostridia</taxon>
        <taxon>Eubacteriales</taxon>
        <taxon>Clostridiaceae</taxon>
        <taxon>Clostridium</taxon>
    </lineage>
</organism>
<evidence type="ECO:0000313" key="1">
    <source>
        <dbReference type="EMBL" id="MFL0247518.1"/>
    </source>
</evidence>
<proteinExistence type="predicted"/>
<dbReference type="EMBL" id="JBJHZZ010000007">
    <property type="protein sequence ID" value="MFL0247518.1"/>
    <property type="molecule type" value="Genomic_DNA"/>
</dbReference>
<name>A0ABW8T4X2_9CLOT</name>